<evidence type="ECO:0000256" key="1">
    <source>
        <dbReference type="SAM" id="Phobius"/>
    </source>
</evidence>
<feature type="transmembrane region" description="Helical" evidence="1">
    <location>
        <begin position="326"/>
        <end position="352"/>
    </location>
</feature>
<dbReference type="EMBL" id="SPHZ02000002">
    <property type="protein sequence ID" value="KAF0929094.1"/>
    <property type="molecule type" value="Genomic_DNA"/>
</dbReference>
<dbReference type="InterPro" id="IPR007658">
    <property type="entry name" value="DUF594"/>
</dbReference>
<dbReference type="Pfam" id="PF13968">
    <property type="entry name" value="DUF4220"/>
    <property type="match status" value="1"/>
</dbReference>
<gene>
    <name evidence="3" type="ORF">E2562_015204</name>
</gene>
<dbReference type="Pfam" id="PF04578">
    <property type="entry name" value="DUF594"/>
    <property type="match status" value="1"/>
</dbReference>
<comment type="caution">
    <text evidence="3">The sequence shown here is derived from an EMBL/GenBank/DDBJ whole genome shotgun (WGS) entry which is preliminary data.</text>
</comment>
<keyword evidence="4" id="KW-1185">Reference proteome</keyword>
<dbReference type="OrthoDB" id="664478at2759"/>
<organism evidence="3 4">
    <name type="scientific">Oryza meyeriana var. granulata</name>
    <dbReference type="NCBI Taxonomy" id="110450"/>
    <lineage>
        <taxon>Eukaryota</taxon>
        <taxon>Viridiplantae</taxon>
        <taxon>Streptophyta</taxon>
        <taxon>Embryophyta</taxon>
        <taxon>Tracheophyta</taxon>
        <taxon>Spermatophyta</taxon>
        <taxon>Magnoliopsida</taxon>
        <taxon>Liliopsida</taxon>
        <taxon>Poales</taxon>
        <taxon>Poaceae</taxon>
        <taxon>BOP clade</taxon>
        <taxon>Oryzoideae</taxon>
        <taxon>Oryzeae</taxon>
        <taxon>Oryzinae</taxon>
        <taxon>Oryza</taxon>
        <taxon>Oryza meyeriana</taxon>
    </lineage>
</organism>
<keyword evidence="1" id="KW-0472">Membrane</keyword>
<feature type="domain" description="DUF4220" evidence="2">
    <location>
        <begin position="105"/>
        <end position="432"/>
    </location>
</feature>
<evidence type="ECO:0000313" key="4">
    <source>
        <dbReference type="Proteomes" id="UP000479710"/>
    </source>
</evidence>
<name>A0A6G1EWT1_9ORYZ</name>
<feature type="transmembrane region" description="Helical" evidence="1">
    <location>
        <begin position="50"/>
        <end position="71"/>
    </location>
</feature>
<proteinExistence type="predicted"/>
<dbReference type="InterPro" id="IPR025315">
    <property type="entry name" value="DUF4220"/>
</dbReference>
<dbReference type="Proteomes" id="UP000479710">
    <property type="component" value="Unassembled WGS sequence"/>
</dbReference>
<keyword evidence="1" id="KW-0812">Transmembrane</keyword>
<feature type="transmembrane region" description="Helical" evidence="1">
    <location>
        <begin position="358"/>
        <end position="378"/>
    </location>
</feature>
<evidence type="ECO:0000313" key="3">
    <source>
        <dbReference type="EMBL" id="KAF0929094.1"/>
    </source>
</evidence>
<keyword evidence="1" id="KW-1133">Transmembrane helix</keyword>
<dbReference type="PANTHER" id="PTHR31325">
    <property type="entry name" value="OS01G0798800 PROTEIN-RELATED"/>
    <property type="match status" value="1"/>
</dbReference>
<sequence length="692" mass="77082">MAFGWIMSKILNVQYNLVSLLMAFTAVVAVLQVALSTSYGHRCRHPALRFLQWGASAAFIPLTAYIISYYMSKIKTNSCKSVEYYYLLIDNPYDSNGQCMPGFFTELLIVWTVLVQIIKGNTDMASAWVVTDGSPVGARDAGGGSRPFVELLAYSIWTTGSFALGRNAEVIAGYMTHVYDTDKEDDGQPPRYIVMGEERQHLEKTPNGYRVKVCALQGNAITSSTLLTVDRIWHLWSSSVDPLLVSQSRLRDLCLSLSLFKSLRRRFAGYPLVEAGSRKALAFVLHGMLGDADDHDRMFRVLIDELAFASEFYYSLPWLFIGGRLAVLYIFISMLIVAGVFLMGAILLWAIIWQARSFYLIITFVLTVAVLVIELWAMMSGLRSNWTKLGLLHYYIKNNGRLCFVVQKALAMGLRFKAVKGFDDRLGQNAMLEPRRFYKPPTLFPKKLFHRAILLKSVSVPPQVKAAVLASLRKTGGRLSNGMAAIHRSKLRDTVMWSCQGDQITVDVIIRWHIATSLFEMMYLQIRSSPRTADNIVTATHLSQYCAYLVAAAPELLPDNATWTKAHYKEVAKDIKKALGRAGNNDCNRSIEALGASCRHRVLQEGSKLAKQLAGEVERLEEEDGETGGGGEAAVWKLLAEFWSEMVLYLAPSGNVEGHVEALARGGEFITLLWALLLHAGITARPGDVAEP</sequence>
<dbReference type="AlphaFoldDB" id="A0A6G1EWT1"/>
<accession>A0A6G1EWT1</accession>
<evidence type="ECO:0000259" key="2">
    <source>
        <dbReference type="Pfam" id="PF13968"/>
    </source>
</evidence>
<protein>
    <recommendedName>
        <fullName evidence="2">DUF4220 domain-containing protein</fullName>
    </recommendedName>
</protein>
<reference evidence="3 4" key="1">
    <citation type="submission" date="2019-11" db="EMBL/GenBank/DDBJ databases">
        <title>Whole genome sequence of Oryza granulata.</title>
        <authorList>
            <person name="Li W."/>
        </authorList>
    </citation>
    <scope>NUCLEOTIDE SEQUENCE [LARGE SCALE GENOMIC DNA]</scope>
    <source>
        <strain evidence="4">cv. Menghai</strain>
        <tissue evidence="3">Leaf</tissue>
    </source>
</reference>